<name>A0A0V0XEV4_TRIPS</name>
<dbReference type="InterPro" id="IPR028150">
    <property type="entry name" value="Lustrin_cystein"/>
</dbReference>
<dbReference type="EMBL" id="JYDU01000358">
    <property type="protein sequence ID" value="KRX86571.1"/>
    <property type="molecule type" value="Genomic_DNA"/>
</dbReference>
<dbReference type="CDD" id="cd22593">
    <property type="entry name" value="Kunitz_conkunitzin"/>
    <property type="match status" value="2"/>
</dbReference>
<feature type="domain" description="BPTI/Kunitz inhibitor" evidence="1">
    <location>
        <begin position="288"/>
        <end position="338"/>
    </location>
</feature>
<dbReference type="SUPFAM" id="SSF57362">
    <property type="entry name" value="BPTI-like"/>
    <property type="match status" value="2"/>
</dbReference>
<dbReference type="Pfam" id="PF14625">
    <property type="entry name" value="Lustrin_cystein"/>
    <property type="match status" value="3"/>
</dbReference>
<feature type="domain" description="BPTI/Kunitz inhibitor" evidence="1">
    <location>
        <begin position="195"/>
        <end position="235"/>
    </location>
</feature>
<evidence type="ECO:0000313" key="2">
    <source>
        <dbReference type="EMBL" id="KRX86571.1"/>
    </source>
</evidence>
<dbReference type="Gene3D" id="4.10.410.10">
    <property type="entry name" value="Pancreatic trypsin inhibitor Kunitz domain"/>
    <property type="match status" value="2"/>
</dbReference>
<evidence type="ECO:0000259" key="1">
    <source>
        <dbReference type="PROSITE" id="PS50279"/>
    </source>
</evidence>
<accession>A0A0V0XEV4</accession>
<organism evidence="2 3">
    <name type="scientific">Trichinella pseudospiralis</name>
    <name type="common">Parasitic roundworm</name>
    <dbReference type="NCBI Taxonomy" id="6337"/>
    <lineage>
        <taxon>Eukaryota</taxon>
        <taxon>Metazoa</taxon>
        <taxon>Ecdysozoa</taxon>
        <taxon>Nematoda</taxon>
        <taxon>Enoplea</taxon>
        <taxon>Dorylaimia</taxon>
        <taxon>Trichinellida</taxon>
        <taxon>Trichinellidae</taxon>
        <taxon>Trichinella</taxon>
    </lineage>
</organism>
<dbReference type="InterPro" id="IPR002223">
    <property type="entry name" value="Kunitz_BPTI"/>
</dbReference>
<dbReference type="SMART" id="SM00131">
    <property type="entry name" value="KU"/>
    <property type="match status" value="2"/>
</dbReference>
<dbReference type="PANTHER" id="PTHR46339:SF2">
    <property type="entry name" value="BPTI_KUNITZ INHIBITOR DOMAIN-CONTAINING PROTEIN"/>
    <property type="match status" value="1"/>
</dbReference>
<dbReference type="STRING" id="6337.A0A0V0XEV4"/>
<sequence length="434" mass="48041">MGANSLYTPAQGAMQIIFSPNRNALQNVDEGLSLALVLLAIRLWLPMVKVGYSVRQKIRTFVHLIITVTLVSKKRPPSALHLFLDFLSASFHCSLETVLHFYPDGISTRSHRHANLSLTLVQVEMRTILSNCPIVGVFVLYDNACPAGTPPIDFQSGQVAFCSASNGFCSPGYWCHVGFDERSSVCCPFASDDPCSLPKSEGTGSLHIPRFFFNQTSRQCETFAYSGRKGNQNNFNPCSEGMPLINRRSNTAVFCNSNEDGACPENYWCHLGATAAMTLCCPGDSDPCLLPQSRGNGNSVLSRWYYNTDTKMCLSFTYTGSGGNQNNFETIEACRSRCPEFQNPCTTGPPHINLNGHITRCGATTPTICPSSYWCHIGADLESSNKALVKRRCCAMATFRKRRHAVVFFIQFFVIHALMETRLVMNKITLYYAA</sequence>
<dbReference type="GO" id="GO:0004867">
    <property type="term" value="F:serine-type endopeptidase inhibitor activity"/>
    <property type="evidence" value="ECO:0007669"/>
    <property type="project" value="InterPro"/>
</dbReference>
<evidence type="ECO:0000313" key="3">
    <source>
        <dbReference type="Proteomes" id="UP000054815"/>
    </source>
</evidence>
<dbReference type="InterPro" id="IPR036880">
    <property type="entry name" value="Kunitz_BPTI_sf"/>
</dbReference>
<dbReference type="SMART" id="SM00289">
    <property type="entry name" value="WR1"/>
    <property type="match status" value="2"/>
</dbReference>
<dbReference type="AlphaFoldDB" id="A0A0V0XEV4"/>
<comment type="caution">
    <text evidence="2">The sequence shown here is derived from an EMBL/GenBank/DDBJ whole genome shotgun (WGS) entry which is preliminary data.</text>
</comment>
<dbReference type="PANTHER" id="PTHR46339">
    <property type="entry name" value="PROTEIN CBG15282-RELATED"/>
    <property type="match status" value="1"/>
</dbReference>
<dbReference type="PROSITE" id="PS50279">
    <property type="entry name" value="BPTI_KUNITZ_2"/>
    <property type="match status" value="2"/>
</dbReference>
<dbReference type="EMBL" id="JYDU01000358">
    <property type="protein sequence ID" value="KRX86570.1"/>
    <property type="molecule type" value="Genomic_DNA"/>
</dbReference>
<reference evidence="2 3" key="1">
    <citation type="submission" date="2015-01" db="EMBL/GenBank/DDBJ databases">
        <title>Evolution of Trichinella species and genotypes.</title>
        <authorList>
            <person name="Korhonen P.K."/>
            <person name="Edoardo P."/>
            <person name="Giuseppe L.R."/>
            <person name="Gasser R.B."/>
        </authorList>
    </citation>
    <scope>NUCLEOTIDE SEQUENCE [LARGE SCALE GENOMIC DNA]</scope>
    <source>
        <strain evidence="2">ISS141</strain>
    </source>
</reference>
<gene>
    <name evidence="2" type="primary">ZC84.1</name>
    <name evidence="2" type="ORF">T4E_8402</name>
</gene>
<dbReference type="InterPro" id="IPR006150">
    <property type="entry name" value="Cys_repeat_1"/>
</dbReference>
<dbReference type="Pfam" id="PF00014">
    <property type="entry name" value="Kunitz_BPTI"/>
    <property type="match status" value="2"/>
</dbReference>
<proteinExistence type="predicted"/>
<dbReference type="InterPro" id="IPR053014">
    <property type="entry name" value="Cuticle_assoc_divergent"/>
</dbReference>
<dbReference type="Proteomes" id="UP000054815">
    <property type="component" value="Unassembled WGS sequence"/>
</dbReference>
<protein>
    <recommendedName>
        <fullName evidence="1">BPTI/Kunitz inhibitor domain-containing protein</fullName>
    </recommendedName>
</protein>